<dbReference type="AlphaFoldDB" id="A0A6H9XTN0"/>
<protein>
    <submittedName>
        <fullName evidence="3">Putative secreted protein</fullName>
    </submittedName>
</protein>
<evidence type="ECO:0000256" key="1">
    <source>
        <dbReference type="SAM" id="MobiDB-lite"/>
    </source>
</evidence>
<organism evidence="3 4">
    <name type="scientific">Corynebacterium matruchotii</name>
    <dbReference type="NCBI Taxonomy" id="43768"/>
    <lineage>
        <taxon>Bacteria</taxon>
        <taxon>Bacillati</taxon>
        <taxon>Actinomycetota</taxon>
        <taxon>Actinomycetes</taxon>
        <taxon>Mycobacteriales</taxon>
        <taxon>Corynebacteriaceae</taxon>
        <taxon>Corynebacterium</taxon>
    </lineage>
</organism>
<feature type="region of interest" description="Disordered" evidence="1">
    <location>
        <begin position="1"/>
        <end position="136"/>
    </location>
</feature>
<feature type="compositionally biased region" description="Low complexity" evidence="1">
    <location>
        <begin position="97"/>
        <end position="135"/>
    </location>
</feature>
<evidence type="ECO:0000313" key="3">
    <source>
        <dbReference type="EMBL" id="SPW28581.1"/>
    </source>
</evidence>
<evidence type="ECO:0000256" key="2">
    <source>
        <dbReference type="SAM" id="Phobius"/>
    </source>
</evidence>
<feature type="compositionally biased region" description="Polar residues" evidence="1">
    <location>
        <begin position="176"/>
        <end position="207"/>
    </location>
</feature>
<feature type="compositionally biased region" description="Pro residues" evidence="1">
    <location>
        <begin position="87"/>
        <end position="96"/>
    </location>
</feature>
<dbReference type="RefSeq" id="WP_005525473.1">
    <property type="nucleotide sequence ID" value="NZ_CP050134.2"/>
</dbReference>
<accession>A0A6H9XTN0</accession>
<dbReference type="GeneID" id="84573616"/>
<feature type="transmembrane region" description="Helical" evidence="2">
    <location>
        <begin position="140"/>
        <end position="163"/>
    </location>
</feature>
<keyword evidence="2" id="KW-0812">Transmembrane</keyword>
<reference evidence="3 4" key="1">
    <citation type="submission" date="2018-06" db="EMBL/GenBank/DDBJ databases">
        <authorList>
            <consortium name="Pathogen Informatics"/>
            <person name="Doyle S."/>
        </authorList>
    </citation>
    <scope>NUCLEOTIDE SEQUENCE [LARGE SCALE GENOMIC DNA]</scope>
    <source>
        <strain evidence="3 4">NCTC10254</strain>
    </source>
</reference>
<proteinExistence type="predicted"/>
<feature type="region of interest" description="Disordered" evidence="1">
    <location>
        <begin position="176"/>
        <end position="211"/>
    </location>
</feature>
<sequence length="302" mass="32482">MSEKSQSLAGPASQYPPDPDDASSAHSQTPSSPSAAETTQFPRVEDEEYDAAGADDSFADDSQSVERSYHTDSFERVSDSSAMTVPPSQPTQPPQQGPYFQQQYSQGPNMQQYSPDYQQPQYQPQYQQAQMTPPQSNNSVHGLLIALLVVMTILLLICVPVVLHLTGVINIPFLGSNTSNSASENQNRVVPDNQGRTTAPTKVNRPTSPALPAGAVPANASAWSNSPGGKFENAYVGSSVTSSEFASEVQKSFLIQYQLSKSTTQTLHVVSPVTGQLYEMNCTDNSQYVTCTGGINAVVYIT</sequence>
<feature type="compositionally biased region" description="Low complexity" evidence="1">
    <location>
        <begin position="22"/>
        <end position="36"/>
    </location>
</feature>
<evidence type="ECO:0000313" key="4">
    <source>
        <dbReference type="Proteomes" id="UP000249886"/>
    </source>
</evidence>
<feature type="compositionally biased region" description="Basic and acidic residues" evidence="1">
    <location>
        <begin position="67"/>
        <end position="78"/>
    </location>
</feature>
<name>A0A6H9XTN0_9CORY</name>
<dbReference type="EMBL" id="UARK01000011">
    <property type="protein sequence ID" value="SPW28581.1"/>
    <property type="molecule type" value="Genomic_DNA"/>
</dbReference>
<comment type="caution">
    <text evidence="3">The sequence shown here is derived from an EMBL/GenBank/DDBJ whole genome shotgun (WGS) entry which is preliminary data.</text>
</comment>
<keyword evidence="2" id="KW-1133">Transmembrane helix</keyword>
<gene>
    <name evidence="3" type="ORF">NCTC10254_01527</name>
</gene>
<feature type="compositionally biased region" description="Low complexity" evidence="1">
    <location>
        <begin position="51"/>
        <end position="62"/>
    </location>
</feature>
<keyword evidence="2" id="KW-0472">Membrane</keyword>
<dbReference type="Proteomes" id="UP000249886">
    <property type="component" value="Unassembled WGS sequence"/>
</dbReference>